<evidence type="ECO:0000313" key="5">
    <source>
        <dbReference type="EMBL" id="MCA5004482.1"/>
    </source>
</evidence>
<evidence type="ECO:0000256" key="3">
    <source>
        <dbReference type="ARBA" id="ARBA00022777"/>
    </source>
</evidence>
<comment type="similarity">
    <text evidence="1">Belongs to the carbohydrate kinase PfkB family.</text>
</comment>
<keyword evidence="6" id="KW-1185">Reference proteome</keyword>
<dbReference type="PANTHER" id="PTHR43320">
    <property type="entry name" value="SUGAR KINASE"/>
    <property type="match status" value="1"/>
</dbReference>
<feature type="domain" description="Carbohydrate kinase PfkB" evidence="4">
    <location>
        <begin position="6"/>
        <end position="232"/>
    </location>
</feature>
<dbReference type="Pfam" id="PF00294">
    <property type="entry name" value="PfkB"/>
    <property type="match status" value="2"/>
</dbReference>
<keyword evidence="3 5" id="KW-0418">Kinase</keyword>
<dbReference type="InterPro" id="IPR029056">
    <property type="entry name" value="Ribokinase-like"/>
</dbReference>
<organism evidence="5 6">
    <name type="scientific">Sphingobacterium bovistauri</name>
    <dbReference type="NCBI Taxonomy" id="2781959"/>
    <lineage>
        <taxon>Bacteria</taxon>
        <taxon>Pseudomonadati</taxon>
        <taxon>Bacteroidota</taxon>
        <taxon>Sphingobacteriia</taxon>
        <taxon>Sphingobacteriales</taxon>
        <taxon>Sphingobacteriaceae</taxon>
        <taxon>Sphingobacterium</taxon>
    </lineage>
</organism>
<dbReference type="PANTHER" id="PTHR43320:SF2">
    <property type="entry name" value="2-DEHYDRO-3-DEOXYGLUCONOKINASE_2-DEHYDRO-3-DEOXYGALACTONOKINASE"/>
    <property type="match status" value="1"/>
</dbReference>
<proteinExistence type="inferred from homology"/>
<protein>
    <submittedName>
        <fullName evidence="5">Sugar kinase</fullName>
    </submittedName>
</protein>
<gene>
    <name evidence="5" type="ORF">IPZ78_04830</name>
</gene>
<dbReference type="Proteomes" id="UP001165302">
    <property type="component" value="Unassembled WGS sequence"/>
</dbReference>
<dbReference type="GO" id="GO:0016301">
    <property type="term" value="F:kinase activity"/>
    <property type="evidence" value="ECO:0007669"/>
    <property type="project" value="UniProtKB-KW"/>
</dbReference>
<evidence type="ECO:0000256" key="2">
    <source>
        <dbReference type="ARBA" id="ARBA00022679"/>
    </source>
</evidence>
<dbReference type="InterPro" id="IPR011611">
    <property type="entry name" value="PfkB_dom"/>
</dbReference>
<dbReference type="InterPro" id="IPR052700">
    <property type="entry name" value="Carb_kinase_PfkB-like"/>
</dbReference>
<feature type="domain" description="Carbohydrate kinase PfkB" evidence="4">
    <location>
        <begin position="270"/>
        <end position="318"/>
    </location>
</feature>
<evidence type="ECO:0000256" key="1">
    <source>
        <dbReference type="ARBA" id="ARBA00010688"/>
    </source>
</evidence>
<dbReference type="RefSeq" id="WP_225551847.1">
    <property type="nucleotide sequence ID" value="NZ_JADEYP010000006.1"/>
</dbReference>
<name>A0ABS7Z4K7_9SPHI</name>
<reference evidence="5" key="1">
    <citation type="submission" date="2020-10" db="EMBL/GenBank/DDBJ databases">
        <authorList>
            <person name="Lu T."/>
            <person name="Wang Q."/>
            <person name="Han X."/>
        </authorList>
    </citation>
    <scope>NUCLEOTIDE SEQUENCE</scope>
    <source>
        <strain evidence="5">WQ 366</strain>
    </source>
</reference>
<dbReference type="Gene3D" id="3.40.1190.20">
    <property type="match status" value="1"/>
</dbReference>
<comment type="caution">
    <text evidence="5">The sequence shown here is derived from an EMBL/GenBank/DDBJ whole genome shotgun (WGS) entry which is preliminary data.</text>
</comment>
<dbReference type="EMBL" id="JADEYP010000006">
    <property type="protein sequence ID" value="MCA5004482.1"/>
    <property type="molecule type" value="Genomic_DNA"/>
</dbReference>
<dbReference type="CDD" id="cd01166">
    <property type="entry name" value="KdgK"/>
    <property type="match status" value="1"/>
</dbReference>
<evidence type="ECO:0000313" key="6">
    <source>
        <dbReference type="Proteomes" id="UP001165302"/>
    </source>
</evidence>
<keyword evidence="2" id="KW-0808">Transferase</keyword>
<evidence type="ECO:0000259" key="4">
    <source>
        <dbReference type="Pfam" id="PF00294"/>
    </source>
</evidence>
<sequence>MNKPNKRVLCFGELLLRLQSTSDSFFEKDKNTLKIYTGGSEANVAVTLGQLGIPTSYFSAIPQNALSNEIEQILETNYVDITKILHQGERIGSYYLLSANGLTNGEVIYDRNFSAFSNLKISDIDWDNLFDGIDWIHFTAISPALNQQLADLTLFALEQATKKGITISVDLNYRSKLWQYGKNPIDIMPNLIQYVDVVMGNIWAANKMLGTTIDESFSRSTSKDEYIAFANQTAEVLFTKFPKVKHVANTYRFMDNPTHNLFYGTYHNRNTHTYSQPRETNEVIDRIGSGDAFMGGLIYALLHDLSAQQIIDTATAAGFEKLFVEGDFGNGKI</sequence>
<accession>A0ABS7Z4K7</accession>
<dbReference type="SUPFAM" id="SSF53613">
    <property type="entry name" value="Ribokinase-like"/>
    <property type="match status" value="1"/>
</dbReference>